<protein>
    <submittedName>
        <fullName evidence="2">Uncharacterized protein</fullName>
    </submittedName>
</protein>
<proteinExistence type="predicted"/>
<gene>
    <name evidence="2" type="ORF">VFH_VI177120</name>
</gene>
<sequence>MASARCYKTCEQSCQQKSHNHQQQHSSIGQKVTDLYNGHHNDGTQTKTQYYSETDVIYQPGYVVKNQSNTCNGTRHNHTATGTTAAKCQGRNRKEEKHVPEDQGWHIRSQQ</sequence>
<dbReference type="EMBL" id="OX451741">
    <property type="protein sequence ID" value="CAI8619557.1"/>
    <property type="molecule type" value="Genomic_DNA"/>
</dbReference>
<name>A0AAV1BDC2_VICFA</name>
<keyword evidence="3" id="KW-1185">Reference proteome</keyword>
<feature type="region of interest" description="Disordered" evidence="1">
    <location>
        <begin position="69"/>
        <end position="111"/>
    </location>
</feature>
<evidence type="ECO:0000313" key="3">
    <source>
        <dbReference type="Proteomes" id="UP001157006"/>
    </source>
</evidence>
<reference evidence="2 3" key="1">
    <citation type="submission" date="2023-01" db="EMBL/GenBank/DDBJ databases">
        <authorList>
            <person name="Kreplak J."/>
        </authorList>
    </citation>
    <scope>NUCLEOTIDE SEQUENCE [LARGE SCALE GENOMIC DNA]</scope>
</reference>
<organism evidence="2 3">
    <name type="scientific">Vicia faba</name>
    <name type="common">Broad bean</name>
    <name type="synonym">Faba vulgaris</name>
    <dbReference type="NCBI Taxonomy" id="3906"/>
    <lineage>
        <taxon>Eukaryota</taxon>
        <taxon>Viridiplantae</taxon>
        <taxon>Streptophyta</taxon>
        <taxon>Embryophyta</taxon>
        <taxon>Tracheophyta</taxon>
        <taxon>Spermatophyta</taxon>
        <taxon>Magnoliopsida</taxon>
        <taxon>eudicotyledons</taxon>
        <taxon>Gunneridae</taxon>
        <taxon>Pentapetalae</taxon>
        <taxon>rosids</taxon>
        <taxon>fabids</taxon>
        <taxon>Fabales</taxon>
        <taxon>Fabaceae</taxon>
        <taxon>Papilionoideae</taxon>
        <taxon>50 kb inversion clade</taxon>
        <taxon>NPAAA clade</taxon>
        <taxon>Hologalegina</taxon>
        <taxon>IRL clade</taxon>
        <taxon>Fabeae</taxon>
        <taxon>Vicia</taxon>
    </lineage>
</organism>
<accession>A0AAV1BDC2</accession>
<evidence type="ECO:0000256" key="1">
    <source>
        <dbReference type="SAM" id="MobiDB-lite"/>
    </source>
</evidence>
<feature type="compositionally biased region" description="Low complexity" evidence="1">
    <location>
        <begin position="14"/>
        <end position="30"/>
    </location>
</feature>
<feature type="compositionally biased region" description="Polar residues" evidence="1">
    <location>
        <begin position="69"/>
        <end position="86"/>
    </location>
</feature>
<dbReference type="Proteomes" id="UP001157006">
    <property type="component" value="Chromosome 6"/>
</dbReference>
<dbReference type="AlphaFoldDB" id="A0AAV1BDC2"/>
<feature type="compositionally biased region" description="Basic and acidic residues" evidence="1">
    <location>
        <begin position="92"/>
        <end position="105"/>
    </location>
</feature>
<evidence type="ECO:0000313" key="2">
    <source>
        <dbReference type="EMBL" id="CAI8619557.1"/>
    </source>
</evidence>
<feature type="region of interest" description="Disordered" evidence="1">
    <location>
        <begin position="14"/>
        <end position="48"/>
    </location>
</feature>